<evidence type="ECO:0000259" key="4">
    <source>
        <dbReference type="Pfam" id="PF13472"/>
    </source>
</evidence>
<feature type="chain" id="PRO_5046651388" description="SGNH hydrolase-type esterase domain-containing protein" evidence="3">
    <location>
        <begin position="21"/>
        <end position="527"/>
    </location>
</feature>
<dbReference type="PANTHER" id="PTHR43695:SF1">
    <property type="entry name" value="RHAMNOGALACTURONAN ACETYLESTERASE"/>
    <property type="match status" value="1"/>
</dbReference>
<keyword evidence="3" id="KW-0732">Signal</keyword>
<dbReference type="PANTHER" id="PTHR43695">
    <property type="entry name" value="PUTATIVE (AFU_ORTHOLOGUE AFUA_2G17250)-RELATED"/>
    <property type="match status" value="1"/>
</dbReference>
<comment type="caution">
    <text evidence="5">The sequence shown here is derived from an EMBL/GenBank/DDBJ whole genome shotgun (WGS) entry which is preliminary data.</text>
</comment>
<dbReference type="RefSeq" id="WP_345531963.1">
    <property type="nucleotide sequence ID" value="NZ_BAABLD010000005.1"/>
</dbReference>
<keyword evidence="6" id="KW-1185">Reference proteome</keyword>
<feature type="signal peptide" evidence="3">
    <location>
        <begin position="1"/>
        <end position="20"/>
    </location>
</feature>
<dbReference type="PROSITE" id="PS51257">
    <property type="entry name" value="PROKAR_LIPOPROTEIN"/>
    <property type="match status" value="1"/>
</dbReference>
<evidence type="ECO:0000313" key="6">
    <source>
        <dbReference type="Proteomes" id="UP001500547"/>
    </source>
</evidence>
<reference evidence="6" key="1">
    <citation type="journal article" date="2019" name="Int. J. Syst. Evol. Microbiol.">
        <title>The Global Catalogue of Microorganisms (GCM) 10K type strain sequencing project: providing services to taxonomists for standard genome sequencing and annotation.</title>
        <authorList>
            <consortium name="The Broad Institute Genomics Platform"/>
            <consortium name="The Broad Institute Genome Sequencing Center for Infectious Disease"/>
            <person name="Wu L."/>
            <person name="Ma J."/>
        </authorList>
    </citation>
    <scope>NUCLEOTIDE SEQUENCE [LARGE SCALE GENOMIC DNA]</scope>
    <source>
        <strain evidence="6">JCM 18715</strain>
    </source>
</reference>
<organism evidence="5 6">
    <name type="scientific">Viridibacterium curvum</name>
    <dbReference type="NCBI Taxonomy" id="1101404"/>
    <lineage>
        <taxon>Bacteria</taxon>
        <taxon>Pseudomonadati</taxon>
        <taxon>Pseudomonadota</taxon>
        <taxon>Betaproteobacteria</taxon>
        <taxon>Rhodocyclales</taxon>
        <taxon>Rhodocyclaceae</taxon>
        <taxon>Viridibacterium</taxon>
    </lineage>
</organism>
<keyword evidence="2" id="KW-0378">Hydrolase</keyword>
<sequence length="527" mass="56912">MNTVRRILVTSLLAALLGCAGSGSSGPQLSGVVAIGGPLANAEVTVVDATGQRRMTRTDAQGAYRIDAAGLTPPLLISAIEAGSNRNCRYNAMLRARCLASVRMTLGTGDNIANINPLSDRIVSDVAVELKYVGPQQLVDAGRTTGLTAEALAAARGRMLAGFRSALQIAGVKDVDAFDPVSTPMKADHTGFDAVLDVINHNRNYDNPSSESSHTVLTDISFRPIVGLQGNGPYEPLDFTRAQRELNEIRNAKIRILVVGDSTAATYELERMPRMGWGQVFEAQFKPGSGIKVLNAARAGRSSRDFYMGGWHQQMARFMKAGDYVLINHGHNDQNCESKKPQRGLADVAGLCTYPNDASGKKQFPEGQPQMSFQNSLERYITEARAAGAIPVMITPTTRVWNKDRKEGFPVVPNHVTTANLGAGGFAFVGDYSQTVKDTARANSLPLIDLEAKTIAFVNAHEKDWKDYWLAIADTTKYPYYATQSSGTFARPDTTHFQQKGAEAVAAMVAEGIRETAELKALASQLR</sequence>
<evidence type="ECO:0000256" key="3">
    <source>
        <dbReference type="SAM" id="SignalP"/>
    </source>
</evidence>
<comment type="similarity">
    <text evidence="1">Belongs to the 'GDSL' lipolytic enzyme family.</text>
</comment>
<dbReference type="InterPro" id="IPR037459">
    <property type="entry name" value="RhgT-like"/>
</dbReference>
<dbReference type="Gene3D" id="3.40.50.1110">
    <property type="entry name" value="SGNH hydrolase"/>
    <property type="match status" value="1"/>
</dbReference>
<name>A0ABP9QH71_9RHOO</name>
<accession>A0ABP9QH71</accession>
<feature type="domain" description="SGNH hydrolase-type esterase" evidence="4">
    <location>
        <begin position="258"/>
        <end position="470"/>
    </location>
</feature>
<protein>
    <recommendedName>
        <fullName evidence="4">SGNH hydrolase-type esterase domain-containing protein</fullName>
    </recommendedName>
</protein>
<evidence type="ECO:0000256" key="2">
    <source>
        <dbReference type="ARBA" id="ARBA00022801"/>
    </source>
</evidence>
<dbReference type="SUPFAM" id="SSF52266">
    <property type="entry name" value="SGNH hydrolase"/>
    <property type="match status" value="1"/>
</dbReference>
<evidence type="ECO:0000256" key="1">
    <source>
        <dbReference type="ARBA" id="ARBA00008668"/>
    </source>
</evidence>
<proteinExistence type="inferred from homology"/>
<dbReference type="Pfam" id="PF13472">
    <property type="entry name" value="Lipase_GDSL_2"/>
    <property type="match status" value="1"/>
</dbReference>
<dbReference type="InterPro" id="IPR036514">
    <property type="entry name" value="SGNH_hydro_sf"/>
</dbReference>
<dbReference type="InterPro" id="IPR013830">
    <property type="entry name" value="SGNH_hydro"/>
</dbReference>
<dbReference type="Proteomes" id="UP001500547">
    <property type="component" value="Unassembled WGS sequence"/>
</dbReference>
<dbReference type="EMBL" id="BAABLD010000005">
    <property type="protein sequence ID" value="GAA5161897.1"/>
    <property type="molecule type" value="Genomic_DNA"/>
</dbReference>
<evidence type="ECO:0000313" key="5">
    <source>
        <dbReference type="EMBL" id="GAA5161897.1"/>
    </source>
</evidence>
<gene>
    <name evidence="5" type="ORF">GCM10025770_11870</name>
</gene>